<feature type="transmembrane region" description="Helical" evidence="1">
    <location>
        <begin position="100"/>
        <end position="118"/>
    </location>
</feature>
<accession>A0A481Z2N4</accession>
<organism evidence="2">
    <name type="scientific">Mimivirus LCMiAC02</name>
    <dbReference type="NCBI Taxonomy" id="2506609"/>
    <lineage>
        <taxon>Viruses</taxon>
        <taxon>Varidnaviria</taxon>
        <taxon>Bamfordvirae</taxon>
        <taxon>Nucleocytoviricota</taxon>
        <taxon>Megaviricetes</taxon>
        <taxon>Imitervirales</taxon>
        <taxon>Mimiviridae</taxon>
        <taxon>Klosneuvirinae</taxon>
    </lineage>
</organism>
<keyword evidence="1" id="KW-0472">Membrane</keyword>
<reference evidence="2" key="1">
    <citation type="journal article" date="2019" name="MBio">
        <title>Virus Genomes from Deep Sea Sediments Expand the Ocean Megavirome and Support Independent Origins of Viral Gigantism.</title>
        <authorList>
            <person name="Backstrom D."/>
            <person name="Yutin N."/>
            <person name="Jorgensen S.L."/>
            <person name="Dharamshi J."/>
            <person name="Homa F."/>
            <person name="Zaremba-Niedwiedzka K."/>
            <person name="Spang A."/>
            <person name="Wolf Y.I."/>
            <person name="Koonin E.V."/>
            <person name="Ettema T.J."/>
        </authorList>
    </citation>
    <scope>NUCLEOTIDE SEQUENCE</scope>
</reference>
<protein>
    <submittedName>
        <fullName evidence="2">Uncharacterized protein</fullName>
    </submittedName>
</protein>
<keyword evidence="1" id="KW-1133">Transmembrane helix</keyword>
<evidence type="ECO:0000313" key="2">
    <source>
        <dbReference type="EMBL" id="QBK89024.1"/>
    </source>
</evidence>
<sequence length="151" mass="17077">MDTINNYDKGTDGTDVTNDEISAIIDEIIQQSTIDNNNIGNIDNDNIDFTNLDDNKTVKYIYATVFDRIGDITKEYPNVETALKNNKHVIAMINNDIPKLIAYAISFAQIVLLILVMYNNLPKKNVDCNEDCSEICNENYSEDDMPDVDID</sequence>
<name>A0A481Z2N4_9VIRU</name>
<proteinExistence type="predicted"/>
<dbReference type="EMBL" id="MK500407">
    <property type="protein sequence ID" value="QBK89024.1"/>
    <property type="molecule type" value="Genomic_DNA"/>
</dbReference>
<gene>
    <name evidence="2" type="ORF">LCMiAC02_01170</name>
</gene>
<keyword evidence="1" id="KW-0812">Transmembrane</keyword>
<evidence type="ECO:0000256" key="1">
    <source>
        <dbReference type="SAM" id="Phobius"/>
    </source>
</evidence>